<dbReference type="HOGENOM" id="CLU_059002_0_0_6"/>
<reference evidence="4 5" key="1">
    <citation type="journal article" date="2009" name="PLoS ONE">
        <title>The complete genome of Teredinibacter turnerae T7901: an intracellular endosymbiont of marine wood-boring bivalves (shipworms).</title>
        <authorList>
            <person name="Yang J.C."/>
            <person name="Madupu R."/>
            <person name="Durkin A.S."/>
            <person name="Ekborg N.A."/>
            <person name="Pedamallu C.S."/>
            <person name="Hostetler J.B."/>
            <person name="Radune D."/>
            <person name="Toms B.S."/>
            <person name="Henrissat B."/>
            <person name="Coutinho P.M."/>
            <person name="Schwarz S."/>
            <person name="Field L."/>
            <person name="Trindade-Silva A.E."/>
            <person name="Soares C.A.G."/>
            <person name="Elshahawi S."/>
            <person name="Hanora A."/>
            <person name="Schmidt E.W."/>
            <person name="Haygood M.G."/>
            <person name="Posfai J."/>
            <person name="Benner J."/>
            <person name="Madinger C."/>
            <person name="Nove J."/>
            <person name="Anton B."/>
            <person name="Chaudhary K."/>
            <person name="Foster J."/>
            <person name="Holman A."/>
            <person name="Kumar S."/>
            <person name="Lessard P.A."/>
            <person name="Luyten Y.A."/>
            <person name="Slatko B."/>
            <person name="Wood N."/>
            <person name="Wu B."/>
            <person name="Teplitski M."/>
            <person name="Mougous J.D."/>
            <person name="Ward N."/>
            <person name="Eisen J.A."/>
            <person name="Badger J.H."/>
            <person name="Distel D.L."/>
        </authorList>
    </citation>
    <scope>NUCLEOTIDE SEQUENCE [LARGE SCALE GENOMIC DNA]</scope>
    <source>
        <strain evidence="5">ATCC 39867 / T7901</strain>
    </source>
</reference>
<dbReference type="SMART" id="SM00448">
    <property type="entry name" value="REC"/>
    <property type="match status" value="1"/>
</dbReference>
<sequence>MRANRPHILIVDDQEMSRVLLQDIFAEKYDVTCLESGEACIEAVQTNSYDLVLLDAHMPGISGYHVCKQLRENPATANISIVFVSGLDTVEERLRGYEAGADEYVTKPLDEDTVVARVESVLAARIAVKNIESQRQEAMHTAFQAMASSAELGLTIRFLQASFQCQNEQELAKQLLEATEQYGVACCIRFAFGGQEHLYNCAPESIEAKVLEKITTKHRILDFGARTIITDKHVTLLIKNMPVENPEDYGRLKDNLTVLVDGAEARCVAFEINEKMAQERQAGIRSLAGFADKKLAEIREIILRQSDLTEDVIDGIKEQIEQAVYRLGLDEDEEKALIASVDQAISGASQIIQHSCALEARFEEFTGELHKLAHYE</sequence>
<dbReference type="InterPro" id="IPR011006">
    <property type="entry name" value="CheY-like_superfamily"/>
</dbReference>
<dbReference type="STRING" id="377629.TERTU_3448"/>
<dbReference type="SUPFAM" id="SSF52172">
    <property type="entry name" value="CheY-like"/>
    <property type="match status" value="1"/>
</dbReference>
<protein>
    <submittedName>
        <fullName evidence="4">Response regulator receiver</fullName>
    </submittedName>
</protein>
<evidence type="ECO:0000256" key="2">
    <source>
        <dbReference type="PROSITE-ProRule" id="PRU00169"/>
    </source>
</evidence>
<organism evidence="4 5">
    <name type="scientific">Teredinibacter turnerae (strain ATCC 39867 / T7901)</name>
    <dbReference type="NCBI Taxonomy" id="377629"/>
    <lineage>
        <taxon>Bacteria</taxon>
        <taxon>Pseudomonadati</taxon>
        <taxon>Pseudomonadota</taxon>
        <taxon>Gammaproteobacteria</taxon>
        <taxon>Cellvibrionales</taxon>
        <taxon>Cellvibrionaceae</taxon>
        <taxon>Teredinibacter</taxon>
    </lineage>
</organism>
<dbReference type="RefSeq" id="WP_015818088.1">
    <property type="nucleotide sequence ID" value="NC_012997.1"/>
</dbReference>
<dbReference type="PANTHER" id="PTHR44591:SF3">
    <property type="entry name" value="RESPONSE REGULATORY DOMAIN-CONTAINING PROTEIN"/>
    <property type="match status" value="1"/>
</dbReference>
<dbReference type="KEGG" id="ttu:TERTU_3448"/>
<dbReference type="Gene3D" id="3.40.50.2300">
    <property type="match status" value="1"/>
</dbReference>
<evidence type="ECO:0000313" key="5">
    <source>
        <dbReference type="Proteomes" id="UP000009080"/>
    </source>
</evidence>
<proteinExistence type="predicted"/>
<dbReference type="Proteomes" id="UP000009080">
    <property type="component" value="Chromosome"/>
</dbReference>
<dbReference type="PANTHER" id="PTHR44591">
    <property type="entry name" value="STRESS RESPONSE REGULATOR PROTEIN 1"/>
    <property type="match status" value="1"/>
</dbReference>
<feature type="modified residue" description="4-aspartylphosphate" evidence="2">
    <location>
        <position position="55"/>
    </location>
</feature>
<evidence type="ECO:0000256" key="1">
    <source>
        <dbReference type="ARBA" id="ARBA00022553"/>
    </source>
</evidence>
<dbReference type="eggNOG" id="COG0745">
    <property type="taxonomic scope" value="Bacteria"/>
</dbReference>
<dbReference type="EMBL" id="CP001614">
    <property type="protein sequence ID" value="ACR11976.1"/>
    <property type="molecule type" value="Genomic_DNA"/>
</dbReference>
<evidence type="ECO:0000259" key="3">
    <source>
        <dbReference type="PROSITE" id="PS50110"/>
    </source>
</evidence>
<keyword evidence="1 2" id="KW-0597">Phosphoprotein</keyword>
<dbReference type="AlphaFoldDB" id="C5BQU8"/>
<gene>
    <name evidence="4" type="ordered locus">TERTU_3448</name>
</gene>
<keyword evidence="5" id="KW-1185">Reference proteome</keyword>
<dbReference type="OrthoDB" id="8874570at2"/>
<name>C5BQU8_TERTT</name>
<dbReference type="InterPro" id="IPR001789">
    <property type="entry name" value="Sig_transdc_resp-reg_receiver"/>
</dbReference>
<feature type="domain" description="Response regulatory" evidence="3">
    <location>
        <begin position="7"/>
        <end position="122"/>
    </location>
</feature>
<accession>C5BQU8</accession>
<dbReference type="Pfam" id="PF00072">
    <property type="entry name" value="Response_reg"/>
    <property type="match status" value="1"/>
</dbReference>
<evidence type="ECO:0000313" key="4">
    <source>
        <dbReference type="EMBL" id="ACR11976.1"/>
    </source>
</evidence>
<dbReference type="GO" id="GO:0000160">
    <property type="term" value="P:phosphorelay signal transduction system"/>
    <property type="evidence" value="ECO:0007669"/>
    <property type="project" value="InterPro"/>
</dbReference>
<dbReference type="InterPro" id="IPR050595">
    <property type="entry name" value="Bact_response_regulator"/>
</dbReference>
<dbReference type="PROSITE" id="PS50110">
    <property type="entry name" value="RESPONSE_REGULATORY"/>
    <property type="match status" value="1"/>
</dbReference>